<evidence type="ECO:0000313" key="3">
    <source>
        <dbReference type="Proteomes" id="UP000198784"/>
    </source>
</evidence>
<evidence type="ECO:0000313" key="2">
    <source>
        <dbReference type="EMBL" id="SFO99063.1"/>
    </source>
</evidence>
<accession>A0A1I5LPG3</accession>
<proteinExistence type="predicted"/>
<dbReference type="AlphaFoldDB" id="A0A1I5LPG3"/>
<organism evidence="2 3">
    <name type="scientific">Pseudomonas borbori</name>
    <dbReference type="NCBI Taxonomy" id="289003"/>
    <lineage>
        <taxon>Bacteria</taxon>
        <taxon>Pseudomonadati</taxon>
        <taxon>Pseudomonadota</taxon>
        <taxon>Gammaproteobacteria</taxon>
        <taxon>Pseudomonadales</taxon>
        <taxon>Pseudomonadaceae</taxon>
        <taxon>Pseudomonas</taxon>
    </lineage>
</organism>
<dbReference type="EMBL" id="FOWX01000003">
    <property type="protein sequence ID" value="SFO99063.1"/>
    <property type="molecule type" value="Genomic_DNA"/>
</dbReference>
<sequence length="120" mass="13480">MSITSASICEAADQLQGFVGFNARTAQHILRFSKDSFGLDVPQDSITPSCEFVWCAGPDQLMTLKRERLQLLLDLHIDERLNIGEPLRLYMHRQDLPEITAERLLRHAGGQTSAESATLR</sequence>
<dbReference type="RefSeq" id="WP_090497804.1">
    <property type="nucleotide sequence ID" value="NZ_FOWX01000003.1"/>
</dbReference>
<name>A0A1I5LPG3_9PSED</name>
<feature type="domain" description="PA1123-like" evidence="1">
    <location>
        <begin position="1"/>
        <end position="104"/>
    </location>
</feature>
<dbReference type="Pfam" id="PF09634">
    <property type="entry name" value="DUF2025"/>
    <property type="match status" value="1"/>
</dbReference>
<gene>
    <name evidence="2" type="ORF">SAMN05216190_103159</name>
</gene>
<dbReference type="SUPFAM" id="SSF160477">
    <property type="entry name" value="PA1123-like"/>
    <property type="match status" value="1"/>
</dbReference>
<reference evidence="3" key="1">
    <citation type="submission" date="2016-10" db="EMBL/GenBank/DDBJ databases">
        <authorList>
            <person name="Varghese N."/>
            <person name="Submissions S."/>
        </authorList>
    </citation>
    <scope>NUCLEOTIDE SEQUENCE [LARGE SCALE GENOMIC DNA]</scope>
    <source>
        <strain evidence="3">DSM 17834</strain>
    </source>
</reference>
<dbReference type="STRING" id="289003.SAMN05216190_103159"/>
<dbReference type="OrthoDB" id="7014001at2"/>
<dbReference type="Proteomes" id="UP000198784">
    <property type="component" value="Unassembled WGS sequence"/>
</dbReference>
<evidence type="ECO:0000259" key="1">
    <source>
        <dbReference type="Pfam" id="PF09634"/>
    </source>
</evidence>
<dbReference type="InterPro" id="IPR036808">
    <property type="entry name" value="PA1123-like_sf"/>
</dbReference>
<protein>
    <recommendedName>
        <fullName evidence="1">PA1123-like domain-containing protein</fullName>
    </recommendedName>
</protein>
<keyword evidence="3" id="KW-1185">Reference proteome</keyword>
<dbReference type="Gene3D" id="3.90.1650.10">
    <property type="entry name" value="PA1123-like"/>
    <property type="match status" value="1"/>
</dbReference>
<dbReference type="InterPro" id="IPR023117">
    <property type="entry name" value="PA1123-like_domain"/>
</dbReference>